<evidence type="ECO:0000313" key="5">
    <source>
        <dbReference type="Proteomes" id="UP001144280"/>
    </source>
</evidence>
<keyword evidence="2" id="KW-1133">Transmembrane helix</keyword>
<feature type="region of interest" description="Disordered" evidence="1">
    <location>
        <begin position="1"/>
        <end position="33"/>
    </location>
</feature>
<feature type="transmembrane region" description="Helical" evidence="2">
    <location>
        <begin position="38"/>
        <end position="63"/>
    </location>
</feature>
<proteinExistence type="predicted"/>
<name>A0ABQ5QLF8_9ACTN</name>
<evidence type="ECO:0000259" key="3">
    <source>
        <dbReference type="Pfam" id="PF13828"/>
    </source>
</evidence>
<feature type="transmembrane region" description="Helical" evidence="2">
    <location>
        <begin position="84"/>
        <end position="108"/>
    </location>
</feature>
<evidence type="ECO:0000256" key="1">
    <source>
        <dbReference type="SAM" id="MobiDB-lite"/>
    </source>
</evidence>
<keyword evidence="2" id="KW-0472">Membrane</keyword>
<comment type="caution">
    <text evidence="4">The sequence shown here is derived from an EMBL/GenBank/DDBJ whole genome shotgun (WGS) entry which is preliminary data.</text>
</comment>
<reference evidence="4" key="1">
    <citation type="submission" date="2022-12" db="EMBL/GenBank/DDBJ databases">
        <title>New Phytohabitans aurantiacus sp. RD004123 nov., an actinomycete isolated from soil.</title>
        <authorList>
            <person name="Triningsih D.W."/>
            <person name="Harunari E."/>
            <person name="Igarashi Y."/>
        </authorList>
    </citation>
    <scope>NUCLEOTIDE SEQUENCE</scope>
    <source>
        <strain evidence="4">RD004123</strain>
    </source>
</reference>
<dbReference type="InterPro" id="IPR025241">
    <property type="entry name" value="DUF4190"/>
</dbReference>
<evidence type="ECO:0000313" key="4">
    <source>
        <dbReference type="EMBL" id="GLH95531.1"/>
    </source>
</evidence>
<feature type="domain" description="DUF4190" evidence="3">
    <location>
        <begin position="39"/>
        <end position="98"/>
    </location>
</feature>
<dbReference type="RefSeq" id="WP_281892550.1">
    <property type="nucleotide sequence ID" value="NZ_BSDI01000003.1"/>
</dbReference>
<gene>
    <name evidence="4" type="ORF">Pa4123_08030</name>
</gene>
<dbReference type="Pfam" id="PF13828">
    <property type="entry name" value="DUF4190"/>
    <property type="match status" value="1"/>
</dbReference>
<protein>
    <recommendedName>
        <fullName evidence="3">DUF4190 domain-containing protein</fullName>
    </recommendedName>
</protein>
<dbReference type="EMBL" id="BSDI01000003">
    <property type="protein sequence ID" value="GLH95531.1"/>
    <property type="molecule type" value="Genomic_DNA"/>
</dbReference>
<dbReference type="Proteomes" id="UP001144280">
    <property type="component" value="Unassembled WGS sequence"/>
</dbReference>
<organism evidence="4 5">
    <name type="scientific">Phytohabitans aurantiacus</name>
    <dbReference type="NCBI Taxonomy" id="3016789"/>
    <lineage>
        <taxon>Bacteria</taxon>
        <taxon>Bacillati</taxon>
        <taxon>Actinomycetota</taxon>
        <taxon>Actinomycetes</taxon>
        <taxon>Micromonosporales</taxon>
        <taxon>Micromonosporaceae</taxon>
    </lineage>
</organism>
<keyword evidence="2" id="KW-0812">Transmembrane</keyword>
<feature type="compositionally biased region" description="Pro residues" evidence="1">
    <location>
        <begin position="12"/>
        <end position="33"/>
    </location>
</feature>
<evidence type="ECO:0000256" key="2">
    <source>
        <dbReference type="SAM" id="Phobius"/>
    </source>
</evidence>
<sequence length="115" mass="11684">MTDPQVPDYGYAPPPHPGPPQYGPPQYGPPPPAQRTNALAIASLVLSLASISVCVSAPIGAILGHVARRQIAERGESGDGMARAGIIIGWIVTGLLAAVVVLGCIGALTDDSSSY</sequence>
<accession>A0ABQ5QLF8</accession>
<keyword evidence="5" id="KW-1185">Reference proteome</keyword>